<sequence>MENMSILEENEKLRKKASILHQENLALMSEIQKKFSKPCDLVSITTLNVILSKLNKHE</sequence>
<dbReference type="EMBL" id="NKXS01005789">
    <property type="protein sequence ID" value="PIN02735.1"/>
    <property type="molecule type" value="Genomic_DNA"/>
</dbReference>
<dbReference type="PANTHER" id="PTHR33601:SF21">
    <property type="entry name" value="PROTEIN LITTLE ZIPPER 1-LIKE"/>
    <property type="match status" value="1"/>
</dbReference>
<dbReference type="InterPro" id="IPR039312">
    <property type="entry name" value="ZPR"/>
</dbReference>
<protein>
    <recommendedName>
        <fullName evidence="3">Protein CASP</fullName>
    </recommendedName>
</protein>
<dbReference type="Proteomes" id="UP000231279">
    <property type="component" value="Unassembled WGS sequence"/>
</dbReference>
<keyword evidence="2" id="KW-1185">Reference proteome</keyword>
<gene>
    <name evidence="1" type="ORF">CDL12_24744</name>
</gene>
<dbReference type="OrthoDB" id="1918054at2759"/>
<accession>A0A2G9GC17</accession>
<reference evidence="2" key="1">
    <citation type="journal article" date="2018" name="Gigascience">
        <title>Genome assembly of the Pink Ipe (Handroanthus impetiginosus, Bignoniaceae), a highly valued, ecologically keystone Neotropical timber forest tree.</title>
        <authorList>
            <person name="Silva-Junior O.B."/>
            <person name="Grattapaglia D."/>
            <person name="Novaes E."/>
            <person name="Collevatti R.G."/>
        </authorList>
    </citation>
    <scope>NUCLEOTIDE SEQUENCE [LARGE SCALE GENOMIC DNA]</scope>
    <source>
        <strain evidence="2">cv. UFG-1</strain>
    </source>
</reference>
<name>A0A2G9GC17_9LAMI</name>
<evidence type="ECO:0000313" key="2">
    <source>
        <dbReference type="Proteomes" id="UP000231279"/>
    </source>
</evidence>
<dbReference type="PANTHER" id="PTHR33601">
    <property type="entry name" value="PROTEIN LITTLE ZIPPER 4"/>
    <property type="match status" value="1"/>
</dbReference>
<proteinExistence type="predicted"/>
<evidence type="ECO:0008006" key="3">
    <source>
        <dbReference type="Google" id="ProtNLM"/>
    </source>
</evidence>
<evidence type="ECO:0000313" key="1">
    <source>
        <dbReference type="EMBL" id="PIN02735.1"/>
    </source>
</evidence>
<organism evidence="1 2">
    <name type="scientific">Handroanthus impetiginosus</name>
    <dbReference type="NCBI Taxonomy" id="429701"/>
    <lineage>
        <taxon>Eukaryota</taxon>
        <taxon>Viridiplantae</taxon>
        <taxon>Streptophyta</taxon>
        <taxon>Embryophyta</taxon>
        <taxon>Tracheophyta</taxon>
        <taxon>Spermatophyta</taxon>
        <taxon>Magnoliopsida</taxon>
        <taxon>eudicotyledons</taxon>
        <taxon>Gunneridae</taxon>
        <taxon>Pentapetalae</taxon>
        <taxon>asterids</taxon>
        <taxon>lamiids</taxon>
        <taxon>Lamiales</taxon>
        <taxon>Bignoniaceae</taxon>
        <taxon>Crescentiina</taxon>
        <taxon>Tabebuia alliance</taxon>
        <taxon>Handroanthus</taxon>
    </lineage>
</organism>
<comment type="caution">
    <text evidence="1">The sequence shown here is derived from an EMBL/GenBank/DDBJ whole genome shotgun (WGS) entry which is preliminary data.</text>
</comment>
<dbReference type="AlphaFoldDB" id="A0A2G9GC17"/>